<dbReference type="EMBL" id="PJQM01000208">
    <property type="protein sequence ID" value="RCI06196.1"/>
    <property type="molecule type" value="Genomic_DNA"/>
</dbReference>
<protein>
    <submittedName>
        <fullName evidence="2">Uncharacterized protein</fullName>
    </submittedName>
</protein>
<feature type="compositionally biased region" description="Polar residues" evidence="1">
    <location>
        <begin position="68"/>
        <end position="86"/>
    </location>
</feature>
<reference evidence="2 3" key="1">
    <citation type="journal article" date="2018" name="G3 (Bethesda)">
        <title>Phylogenetic and Phylogenomic Definition of Rhizopus Species.</title>
        <authorList>
            <person name="Gryganskyi A.P."/>
            <person name="Golan J."/>
            <person name="Dolatabadi S."/>
            <person name="Mondo S."/>
            <person name="Robb S."/>
            <person name="Idnurm A."/>
            <person name="Muszewska A."/>
            <person name="Steczkiewicz K."/>
            <person name="Masonjones S."/>
            <person name="Liao H.L."/>
            <person name="Gajdeczka M.T."/>
            <person name="Anike F."/>
            <person name="Vuek A."/>
            <person name="Anishchenko I.M."/>
            <person name="Voigt K."/>
            <person name="de Hoog G.S."/>
            <person name="Smith M.E."/>
            <person name="Heitman J."/>
            <person name="Vilgalys R."/>
            <person name="Stajich J.E."/>
        </authorList>
    </citation>
    <scope>NUCLEOTIDE SEQUENCE [LARGE SCALE GENOMIC DNA]</scope>
    <source>
        <strain evidence="2 3">LSU 92-RS-03</strain>
    </source>
</reference>
<name>A0A367KVG9_RHIST</name>
<proteinExistence type="predicted"/>
<feature type="region of interest" description="Disordered" evidence="1">
    <location>
        <begin position="66"/>
        <end position="89"/>
    </location>
</feature>
<dbReference type="Proteomes" id="UP000253551">
    <property type="component" value="Unassembled WGS sequence"/>
</dbReference>
<comment type="caution">
    <text evidence="2">The sequence shown here is derived from an EMBL/GenBank/DDBJ whole genome shotgun (WGS) entry which is preliminary data.</text>
</comment>
<feature type="region of interest" description="Disordered" evidence="1">
    <location>
        <begin position="1"/>
        <end position="21"/>
    </location>
</feature>
<feature type="compositionally biased region" description="Basic residues" evidence="1">
    <location>
        <begin position="1"/>
        <end position="12"/>
    </location>
</feature>
<evidence type="ECO:0000313" key="2">
    <source>
        <dbReference type="EMBL" id="RCI06196.1"/>
    </source>
</evidence>
<keyword evidence="3" id="KW-1185">Reference proteome</keyword>
<accession>A0A367KVG9</accession>
<sequence length="164" mass="18432">MGLLNFRRKSKKQSSDYPSTFIQSEVEIPSLPVYNEKHLSLSSPTLSKSQTFSKVPDTSLMDDIMNELGSSKDASSKPMPSSTTNPKVIRPLLQFDTPLEETVKSATNNPAASFELESATGQQKPLLHFSSIKKPTFQHQENKKLELQQENHTNNLNNRDEHTD</sequence>
<feature type="compositionally biased region" description="Basic and acidic residues" evidence="1">
    <location>
        <begin position="140"/>
        <end position="149"/>
    </location>
</feature>
<evidence type="ECO:0000256" key="1">
    <source>
        <dbReference type="SAM" id="MobiDB-lite"/>
    </source>
</evidence>
<gene>
    <name evidence="2" type="ORF">CU098_013527</name>
</gene>
<feature type="region of interest" description="Disordered" evidence="1">
    <location>
        <begin position="133"/>
        <end position="164"/>
    </location>
</feature>
<dbReference type="AlphaFoldDB" id="A0A367KVG9"/>
<evidence type="ECO:0000313" key="3">
    <source>
        <dbReference type="Proteomes" id="UP000253551"/>
    </source>
</evidence>
<dbReference type="OrthoDB" id="2289069at2759"/>
<organism evidence="2 3">
    <name type="scientific">Rhizopus stolonifer</name>
    <name type="common">Rhizopus nigricans</name>
    <dbReference type="NCBI Taxonomy" id="4846"/>
    <lineage>
        <taxon>Eukaryota</taxon>
        <taxon>Fungi</taxon>
        <taxon>Fungi incertae sedis</taxon>
        <taxon>Mucoromycota</taxon>
        <taxon>Mucoromycotina</taxon>
        <taxon>Mucoromycetes</taxon>
        <taxon>Mucorales</taxon>
        <taxon>Mucorineae</taxon>
        <taxon>Rhizopodaceae</taxon>
        <taxon>Rhizopus</taxon>
    </lineage>
</organism>